<dbReference type="InterPro" id="IPR036890">
    <property type="entry name" value="HATPase_C_sf"/>
</dbReference>
<evidence type="ECO:0000256" key="10">
    <source>
        <dbReference type="ARBA" id="ARBA00023136"/>
    </source>
</evidence>
<dbReference type="SMART" id="SM00387">
    <property type="entry name" value="HATPase_c"/>
    <property type="match status" value="1"/>
</dbReference>
<keyword evidence="4 13" id="KW-0597">Phosphoprotein</keyword>
<dbReference type="EMBL" id="JACHHO010000002">
    <property type="protein sequence ID" value="MBB5204326.1"/>
    <property type="molecule type" value="Genomic_DNA"/>
</dbReference>
<dbReference type="GO" id="GO:0005886">
    <property type="term" value="C:plasma membrane"/>
    <property type="evidence" value="ECO:0007669"/>
    <property type="project" value="UniProtKB-SubCell"/>
</dbReference>
<dbReference type="InterPro" id="IPR000700">
    <property type="entry name" value="PAS-assoc_C"/>
</dbReference>
<dbReference type="Pfam" id="PF02518">
    <property type="entry name" value="HATPase_c"/>
    <property type="match status" value="1"/>
</dbReference>
<evidence type="ECO:0000313" key="19">
    <source>
        <dbReference type="EMBL" id="MBB5204326.1"/>
    </source>
</evidence>
<dbReference type="PROSITE" id="PS50112">
    <property type="entry name" value="PAS"/>
    <property type="match status" value="1"/>
</dbReference>
<keyword evidence="7 14" id="KW-1133">Transmembrane helix</keyword>
<dbReference type="SMART" id="SM00091">
    <property type="entry name" value="PAS"/>
    <property type="match status" value="3"/>
</dbReference>
<dbReference type="CDD" id="cd00130">
    <property type="entry name" value="PAS"/>
    <property type="match status" value="2"/>
</dbReference>
<dbReference type="InterPro" id="IPR003594">
    <property type="entry name" value="HATPase_dom"/>
</dbReference>
<dbReference type="GO" id="GO:0005524">
    <property type="term" value="F:ATP binding"/>
    <property type="evidence" value="ECO:0007669"/>
    <property type="project" value="UniProtKB-KW"/>
</dbReference>
<evidence type="ECO:0000256" key="4">
    <source>
        <dbReference type="ARBA" id="ARBA00022553"/>
    </source>
</evidence>
<reference evidence="19 20" key="1">
    <citation type="submission" date="2020-08" db="EMBL/GenBank/DDBJ databases">
        <title>Genomic Encyclopedia of Type Strains, Phase IV (KMG-IV): sequencing the most valuable type-strain genomes for metagenomic binning, comparative biology and taxonomic classification.</title>
        <authorList>
            <person name="Goeker M."/>
        </authorList>
    </citation>
    <scope>NUCLEOTIDE SEQUENCE [LARGE SCALE GENOMIC DNA]</scope>
    <source>
        <strain evidence="19 20">DSM 23958</strain>
    </source>
</reference>
<dbReference type="Proteomes" id="UP000554837">
    <property type="component" value="Unassembled WGS sequence"/>
</dbReference>
<dbReference type="InterPro" id="IPR006189">
    <property type="entry name" value="CHASE_dom"/>
</dbReference>
<dbReference type="SMART" id="SM00388">
    <property type="entry name" value="HisKA"/>
    <property type="match status" value="1"/>
</dbReference>
<feature type="domain" description="Response regulatory" evidence="16">
    <location>
        <begin position="1178"/>
        <end position="1294"/>
    </location>
</feature>
<dbReference type="Gene3D" id="1.10.287.130">
    <property type="match status" value="1"/>
</dbReference>
<keyword evidence="19" id="KW-0808">Transferase</keyword>
<dbReference type="InterPro" id="IPR013656">
    <property type="entry name" value="PAS_4"/>
</dbReference>
<dbReference type="InterPro" id="IPR042240">
    <property type="entry name" value="CHASE_sf"/>
</dbReference>
<dbReference type="Gene3D" id="3.30.450.350">
    <property type="entry name" value="CHASE domain"/>
    <property type="match status" value="1"/>
</dbReference>
<dbReference type="InterPro" id="IPR003661">
    <property type="entry name" value="HisK_dim/P_dom"/>
</dbReference>
<protein>
    <recommendedName>
        <fullName evidence="12">Virulence sensor protein BvgS</fullName>
        <ecNumber evidence="3">2.7.13.3</ecNumber>
    </recommendedName>
</protein>
<dbReference type="InterPro" id="IPR001789">
    <property type="entry name" value="Sig_transdc_resp-reg_receiver"/>
</dbReference>
<dbReference type="InterPro" id="IPR005467">
    <property type="entry name" value="His_kinase_dom"/>
</dbReference>
<dbReference type="InterPro" id="IPR036097">
    <property type="entry name" value="HisK_dim/P_sf"/>
</dbReference>
<organism evidence="19 20">
    <name type="scientific">Inhella inkyongensis</name>
    <dbReference type="NCBI Taxonomy" id="392593"/>
    <lineage>
        <taxon>Bacteria</taxon>
        <taxon>Pseudomonadati</taxon>
        <taxon>Pseudomonadota</taxon>
        <taxon>Betaproteobacteria</taxon>
        <taxon>Burkholderiales</taxon>
        <taxon>Sphaerotilaceae</taxon>
        <taxon>Inhella</taxon>
    </lineage>
</organism>
<dbReference type="SUPFAM" id="SSF47384">
    <property type="entry name" value="Homodimeric domain of signal transducing histidine kinase"/>
    <property type="match status" value="1"/>
</dbReference>
<evidence type="ECO:0000259" key="18">
    <source>
        <dbReference type="PROSITE" id="PS50113"/>
    </source>
</evidence>
<evidence type="ECO:0000313" key="20">
    <source>
        <dbReference type="Proteomes" id="UP000554837"/>
    </source>
</evidence>
<feature type="modified residue" description="4-aspartylphosphate" evidence="13">
    <location>
        <position position="1227"/>
    </location>
</feature>
<evidence type="ECO:0000256" key="6">
    <source>
        <dbReference type="ARBA" id="ARBA00022729"/>
    </source>
</evidence>
<evidence type="ECO:0000256" key="11">
    <source>
        <dbReference type="ARBA" id="ARBA00058004"/>
    </source>
</evidence>
<dbReference type="SUPFAM" id="SSF55785">
    <property type="entry name" value="PYP-like sensor domain (PAS domain)"/>
    <property type="match status" value="4"/>
</dbReference>
<evidence type="ECO:0000256" key="3">
    <source>
        <dbReference type="ARBA" id="ARBA00012438"/>
    </source>
</evidence>
<proteinExistence type="predicted"/>
<evidence type="ECO:0000256" key="2">
    <source>
        <dbReference type="ARBA" id="ARBA00004370"/>
    </source>
</evidence>
<dbReference type="PROSITE" id="PS50109">
    <property type="entry name" value="HIS_KIN"/>
    <property type="match status" value="1"/>
</dbReference>
<dbReference type="InterPro" id="IPR004358">
    <property type="entry name" value="Sig_transdc_His_kin-like_C"/>
</dbReference>
<name>A0A840S5N4_9BURK</name>
<keyword evidence="5 14" id="KW-0812">Transmembrane</keyword>
<dbReference type="CDD" id="cd16922">
    <property type="entry name" value="HATPase_EvgS-ArcB-TorS-like"/>
    <property type="match status" value="1"/>
</dbReference>
<keyword evidence="10 14" id="KW-0472">Membrane</keyword>
<comment type="subcellular location">
    <subcellularLocation>
        <location evidence="2">Membrane</location>
    </subcellularLocation>
</comment>
<keyword evidence="6" id="KW-0732">Signal</keyword>
<dbReference type="FunFam" id="3.30.565.10:FF:000010">
    <property type="entry name" value="Sensor histidine kinase RcsC"/>
    <property type="match status" value="1"/>
</dbReference>
<evidence type="ECO:0000256" key="7">
    <source>
        <dbReference type="ARBA" id="ARBA00022989"/>
    </source>
</evidence>
<feature type="domain" description="PAS" evidence="17">
    <location>
        <begin position="311"/>
        <end position="355"/>
    </location>
</feature>
<dbReference type="SUPFAM" id="SSF52172">
    <property type="entry name" value="CheY-like"/>
    <property type="match status" value="1"/>
</dbReference>
<comment type="function">
    <text evidence="11">Member of the two-component regulatory system BvgS/BvgA. Phosphorylates BvgA via a four-step phosphorelay in response to environmental signals.</text>
</comment>
<dbReference type="Pfam" id="PF08448">
    <property type="entry name" value="PAS_4"/>
    <property type="match status" value="1"/>
</dbReference>
<dbReference type="InterPro" id="IPR000014">
    <property type="entry name" value="PAS"/>
</dbReference>
<dbReference type="InterPro" id="IPR035965">
    <property type="entry name" value="PAS-like_dom_sf"/>
</dbReference>
<dbReference type="Gene3D" id="3.30.450.20">
    <property type="entry name" value="PAS domain"/>
    <property type="match status" value="4"/>
</dbReference>
<dbReference type="RefSeq" id="WP_138855985.1">
    <property type="nucleotide sequence ID" value="NZ_CP040709.1"/>
</dbReference>
<keyword evidence="20" id="KW-1185">Reference proteome</keyword>
<evidence type="ECO:0000256" key="8">
    <source>
        <dbReference type="ARBA" id="ARBA00023012"/>
    </source>
</evidence>
<feature type="transmembrane region" description="Helical" evidence="14">
    <location>
        <begin position="20"/>
        <end position="41"/>
    </location>
</feature>
<evidence type="ECO:0000256" key="9">
    <source>
        <dbReference type="ARBA" id="ARBA00023026"/>
    </source>
</evidence>
<dbReference type="SUPFAM" id="SSF47226">
    <property type="entry name" value="Histidine-containing phosphotransfer domain, HPT domain"/>
    <property type="match status" value="1"/>
</dbReference>
<comment type="caution">
    <text evidence="19">The sequence shown here is derived from an EMBL/GenBank/DDBJ whole genome shotgun (WGS) entry which is preliminary data.</text>
</comment>
<feature type="transmembrane region" description="Helical" evidence="14">
    <location>
        <begin position="270"/>
        <end position="293"/>
    </location>
</feature>
<dbReference type="SUPFAM" id="SSF55874">
    <property type="entry name" value="ATPase domain of HSP90 chaperone/DNA topoisomerase II/histidine kinase"/>
    <property type="match status" value="1"/>
</dbReference>
<dbReference type="PROSITE" id="PS50110">
    <property type="entry name" value="RESPONSE_REGULATORY"/>
    <property type="match status" value="1"/>
</dbReference>
<dbReference type="PANTHER" id="PTHR45339:SF5">
    <property type="entry name" value="HISTIDINE KINASE"/>
    <property type="match status" value="1"/>
</dbReference>
<dbReference type="SMART" id="SM01079">
    <property type="entry name" value="CHASE"/>
    <property type="match status" value="1"/>
</dbReference>
<dbReference type="InterPro" id="IPR036641">
    <property type="entry name" value="HPT_dom_sf"/>
</dbReference>
<dbReference type="CDD" id="cd00082">
    <property type="entry name" value="HisKA"/>
    <property type="match status" value="1"/>
</dbReference>
<dbReference type="Pfam" id="PF00072">
    <property type="entry name" value="Response_reg"/>
    <property type="match status" value="1"/>
</dbReference>
<dbReference type="PROSITE" id="PS50113">
    <property type="entry name" value="PAC"/>
    <property type="match status" value="1"/>
</dbReference>
<evidence type="ECO:0000256" key="12">
    <source>
        <dbReference type="ARBA" id="ARBA00070152"/>
    </source>
</evidence>
<gene>
    <name evidence="19" type="ORF">HNQ51_001640</name>
</gene>
<evidence type="ECO:0000259" key="17">
    <source>
        <dbReference type="PROSITE" id="PS50112"/>
    </source>
</evidence>
<dbReference type="Gene3D" id="3.40.50.2300">
    <property type="match status" value="1"/>
</dbReference>
<dbReference type="PRINTS" id="PR00344">
    <property type="entry name" value="BCTRLSENSOR"/>
</dbReference>
<comment type="catalytic activity">
    <reaction evidence="1">
        <text>ATP + protein L-histidine = ADP + protein N-phospho-L-histidine.</text>
        <dbReference type="EC" id="2.7.13.3"/>
    </reaction>
</comment>
<dbReference type="OrthoDB" id="5519028at2"/>
<dbReference type="Pfam" id="PF08447">
    <property type="entry name" value="PAS_3"/>
    <property type="match status" value="1"/>
</dbReference>
<dbReference type="Gene3D" id="1.20.120.160">
    <property type="entry name" value="HPT domain"/>
    <property type="match status" value="1"/>
</dbReference>
<keyword evidence="8" id="KW-0902">Two-component regulatory system</keyword>
<evidence type="ECO:0000259" key="16">
    <source>
        <dbReference type="PROSITE" id="PS50110"/>
    </source>
</evidence>
<feature type="domain" description="PAC" evidence="18">
    <location>
        <begin position="622"/>
        <end position="673"/>
    </location>
</feature>
<dbReference type="EC" id="2.7.13.3" evidence="3"/>
<evidence type="ECO:0000256" key="14">
    <source>
        <dbReference type="SAM" id="Phobius"/>
    </source>
</evidence>
<dbReference type="CDD" id="cd17546">
    <property type="entry name" value="REC_hyHK_CKI1_RcsC-like"/>
    <property type="match status" value="1"/>
</dbReference>
<evidence type="ECO:0000259" key="15">
    <source>
        <dbReference type="PROSITE" id="PS50109"/>
    </source>
</evidence>
<dbReference type="InterPro" id="IPR011006">
    <property type="entry name" value="CheY-like_superfamily"/>
</dbReference>
<dbReference type="Pfam" id="PF00512">
    <property type="entry name" value="HisKA"/>
    <property type="match status" value="1"/>
</dbReference>
<dbReference type="GO" id="GO:0000155">
    <property type="term" value="F:phosphorelay sensor kinase activity"/>
    <property type="evidence" value="ECO:0007669"/>
    <property type="project" value="InterPro"/>
</dbReference>
<evidence type="ECO:0000256" key="5">
    <source>
        <dbReference type="ARBA" id="ARBA00022692"/>
    </source>
</evidence>
<sequence length="1500" mass="161022">MHFPHFSLARQPGALRRRLIQAWAIALAGSLLSLAAALFLWRGSHQQAQSELEQLGARLALSLQQSLEAPTEGLRGLRGMFQATQRLDAAALSAYVRSRELLLRHPELLSFGLMQRRPDGHYVRLAQEPFTTGAEPDASVQLTLEAAATQGEARLSGLGHVATPVILALPLYRPGASLQTPQQRIDALQAVIVATLRVQPLLRQLELLGDERVRVRLSEPAQPGVVLLSEGEALAPALARYQRIQGLEVLGRGLLLQLDSRPALEQKYPLWPALLVGGAGMLLSALFGLLLVAQLRARAASDARADQLAHELEPLALLAAEGPDAVLLCDAEGRILWANAALHGLLGHGPAQAIGHRWDSLLGLTFYSGEQAVLQADGSRRWMAVHALSHGEGRDGGLLISLNDRSAWHQLAQQQQAQAAGLAAAGVSLWRWRLDAGHIERDEVWAQLLGSSLQGLGELASLPESSLTHPEDEAALRAAVQALCEGQAEQLLLPLRMRHTQGHWVTLLCSGRVQSFDADGRPCVLHGALVPLMPADASAGAEAFGQAALERLERIGGVGGWRLELMDERMHWGPEVCRLHGLPGSTTGHALDLEEALGYFPPDAQLTLHDALNQARQRGNGFALELPLITQTDQPIWVRIAAEVESQGGRPLRLHGVMQDITARRAAEAQGQQNAKLLRAAIDAFDQPFALYDGDDRLVFFNEHYRQLYPQGQELIEPGLPFASLLQELVERGVFPEASGREEGWIAARVQARRIGPVNAELHLADGRVLRAIDRPMGDGHVVSVRLDITELVRARQQAQGLAAAKSQFLAMMSHEIRTPLNAVMGMLSLLGRSPLDARQSGHLRTAQGAARSLLRILNDTLDFSKIEAGKMTLDPQPFALEPFWTELATVLTAVLADKPLRLRFDLDPGLPPAWRADALRLQQVLINLGGNAIKFTQAGEVCLSVRRLGEGGGLQRIEFAVSDSGIGIAPEQQERIFAGFQQAEASTTRRFGGTGLGLAISQHLVALMGARLQLQSRPGQGSRFSFELSLPALSLQAPLQPLPELPPLRLVARSFEEWARAELVAAVAALPGLAPPHFLAVDEKLPEPQEHEPPWIAIQAPDQVQIAMGEGEAPLAALGLLFGRPDAAVQSALEQADHPAAHWAWLHPPLTAGALRAALLALVQGSVASTARLQGLRLLVAEDNPTLQDLMRELLGQEGAALQVVGDGEAALEALAAQPFDAVLMDLQMPRLDGMEATRRLRAQPAWAQLPVLALSANASAADARACLQAGFSAHLGKPIDFDLLVQTLLRLCGRAAVPQPARTGALEFHAQPQTQAALAQAADRAEVRLDAALARMGGRVAPYVRGLAALVSELRQPLQGLDAAALRVRLHTLRGNAATLGAQGLARALGDGQSASAAQAAIDAALPALGALVQALETSLAPQPESPPAAEAVDHPNVALRRLLALLESADLAALDELGALRSQLGRERWKGLDEAMEELDFSGAAEMVRDWLQEGPP</sequence>
<accession>A0A840S5N4</accession>
<evidence type="ECO:0000256" key="1">
    <source>
        <dbReference type="ARBA" id="ARBA00000085"/>
    </source>
</evidence>
<evidence type="ECO:0000256" key="13">
    <source>
        <dbReference type="PROSITE-ProRule" id="PRU00169"/>
    </source>
</evidence>
<dbReference type="PANTHER" id="PTHR45339">
    <property type="entry name" value="HYBRID SIGNAL TRANSDUCTION HISTIDINE KINASE J"/>
    <property type="match status" value="1"/>
</dbReference>
<dbReference type="InterPro" id="IPR013655">
    <property type="entry name" value="PAS_fold_3"/>
</dbReference>
<dbReference type="Gene3D" id="3.30.565.10">
    <property type="entry name" value="Histidine kinase-like ATPase, C-terminal domain"/>
    <property type="match status" value="1"/>
</dbReference>
<dbReference type="SMART" id="SM00448">
    <property type="entry name" value="REC"/>
    <property type="match status" value="1"/>
</dbReference>
<feature type="domain" description="Histidine kinase" evidence="15">
    <location>
        <begin position="812"/>
        <end position="1033"/>
    </location>
</feature>
<dbReference type="Pfam" id="PF12860">
    <property type="entry name" value="PAS_7"/>
    <property type="match status" value="1"/>
</dbReference>
<keyword evidence="9" id="KW-0843">Virulence</keyword>
<keyword evidence="19" id="KW-0418">Kinase</keyword>